<feature type="compositionally biased region" description="Polar residues" evidence="1">
    <location>
        <begin position="57"/>
        <end position="68"/>
    </location>
</feature>
<proteinExistence type="predicted"/>
<protein>
    <submittedName>
        <fullName evidence="2">Uncharacterized protein</fullName>
    </submittedName>
</protein>
<feature type="region of interest" description="Disordered" evidence="1">
    <location>
        <begin position="56"/>
        <end position="129"/>
    </location>
</feature>
<evidence type="ECO:0000256" key="1">
    <source>
        <dbReference type="SAM" id="MobiDB-lite"/>
    </source>
</evidence>
<dbReference type="EMBL" id="OX459940">
    <property type="protein sequence ID" value="CAI9175040.1"/>
    <property type="molecule type" value="Genomic_DNA"/>
</dbReference>
<name>A0ABN8ZNJ0_RANTA</name>
<gene>
    <name evidence="2" type="ORF">MRATA1EN1_LOCUS24002</name>
</gene>
<organism evidence="2 3">
    <name type="scientific">Rangifer tarandus platyrhynchus</name>
    <name type="common">Svalbard reindeer</name>
    <dbReference type="NCBI Taxonomy" id="3082113"/>
    <lineage>
        <taxon>Eukaryota</taxon>
        <taxon>Metazoa</taxon>
        <taxon>Chordata</taxon>
        <taxon>Craniata</taxon>
        <taxon>Vertebrata</taxon>
        <taxon>Euteleostomi</taxon>
        <taxon>Mammalia</taxon>
        <taxon>Eutheria</taxon>
        <taxon>Laurasiatheria</taxon>
        <taxon>Artiodactyla</taxon>
        <taxon>Ruminantia</taxon>
        <taxon>Pecora</taxon>
        <taxon>Cervidae</taxon>
        <taxon>Odocoileinae</taxon>
        <taxon>Rangifer</taxon>
    </lineage>
</organism>
<evidence type="ECO:0000313" key="2">
    <source>
        <dbReference type="EMBL" id="CAI9175040.1"/>
    </source>
</evidence>
<accession>A0ABN8ZNJ0</accession>
<dbReference type="Proteomes" id="UP001176941">
    <property type="component" value="Chromosome 4"/>
</dbReference>
<sequence length="129" mass="13385">MPGQGPLQLAAPRTAALPPGWLTPPWESGFREAPAHTLLALGPNCLPLCFFPVKQGPRNQTSMSQRAQGPSGVGGSPVFPHAGEQQPLRPPQPSPRASTARVSATPLGGMCSDSPPLQTPAGHMARLPC</sequence>
<evidence type="ECO:0000313" key="3">
    <source>
        <dbReference type="Proteomes" id="UP001176941"/>
    </source>
</evidence>
<keyword evidence="3" id="KW-1185">Reference proteome</keyword>
<reference evidence="2" key="1">
    <citation type="submission" date="2023-04" db="EMBL/GenBank/DDBJ databases">
        <authorList>
            <consortium name="ELIXIR-Norway"/>
        </authorList>
    </citation>
    <scope>NUCLEOTIDE SEQUENCE [LARGE SCALE GENOMIC DNA]</scope>
</reference>